<dbReference type="OrthoDB" id="1068471at2759"/>
<dbReference type="PANTHER" id="PTHR19857">
    <property type="entry name" value="MITOCHONDRIAL DIVISION PROTEIN 1-RELATED"/>
    <property type="match status" value="1"/>
</dbReference>
<dbReference type="SMART" id="SM00320">
    <property type="entry name" value="WD40"/>
    <property type="match status" value="3"/>
</dbReference>
<name>A0A0N1I1S8_LEPSE</name>
<dbReference type="Pfam" id="PF00400">
    <property type="entry name" value="WD40"/>
    <property type="match status" value="1"/>
</dbReference>
<evidence type="ECO:0000256" key="1">
    <source>
        <dbReference type="ARBA" id="ARBA00022574"/>
    </source>
</evidence>
<evidence type="ECO:0000313" key="4">
    <source>
        <dbReference type="Proteomes" id="UP000038009"/>
    </source>
</evidence>
<dbReference type="InterPro" id="IPR015943">
    <property type="entry name" value="WD40/YVTN_repeat-like_dom_sf"/>
</dbReference>
<proteinExistence type="predicted"/>
<sequence length="555" mass="60470">MKITVNIELGHSELNRAPQVQTVLSELSPGAVVRFKTDTAALSSRIKKAIQTKQYGAVVSELVERLSYPVSFEDSLEVMCSAALFNKDRANSGESVSPFIDVIPRLPEEAQSRAKEAIVQLVIAFLSKPRRLDCSRAPLLVYAETIAVMAKKGLLSIRSVIGALVQMIENEATRTAGMTCLGKLVEIAYEATRNCDAVSLNALRRAVRFAQSNDIFLYDVEYIMEAFGWSPCNPSLSLRRSIPHHESSILSLVYFGGVNCRELVVTSSSDGTIGTWNGVGVLQQNVLLSRHYASCVGLTNRGRSLIVGAVGRYSNTPPAVIFYSEDGNRKAQWQECGGTEPDDASFISGLKCLNDPSGSRYCVGVRTSNANPLLVYDGPCVTQRYFDHSDIITAIHVPRDRDNLIITGSRDCSTLLYDLRDPRNVSSMAHHTNTVSCITSCDNYLFTAGLDKRLVISDLRMLRGPTTIRDMDSAILSISVNNALQCAVSTLTGVYVINFANVTTVATSSRADCGSGALRYNTISWNNAGNILFGGGEGRTLDLFVRPLETALFEA</sequence>
<comment type="caution">
    <text evidence="3">The sequence shown here is derived from an EMBL/GenBank/DDBJ whole genome shotgun (WGS) entry which is preliminary data.</text>
</comment>
<dbReference type="VEuPathDB" id="TriTrypDB:Lsey_0267_0080"/>
<accession>A0A0N1I1S8</accession>
<dbReference type="AlphaFoldDB" id="A0A0N1I1S8"/>
<reference evidence="3 4" key="1">
    <citation type="journal article" date="2015" name="PLoS Pathog.">
        <title>Leptomonas seymouri: Adaptations to the Dixenous Life Cycle Analyzed by Genome Sequencing, Transcriptome Profiling and Co-infection with Leishmania donovani.</title>
        <authorList>
            <person name="Kraeva N."/>
            <person name="Butenko A."/>
            <person name="Hlavacova J."/>
            <person name="Kostygov A."/>
            <person name="Myskova J."/>
            <person name="Grybchuk D."/>
            <person name="Lestinova T."/>
            <person name="Votypka J."/>
            <person name="Volf P."/>
            <person name="Opperdoes F."/>
            <person name="Flegontov P."/>
            <person name="Lukes J."/>
            <person name="Yurchenko V."/>
        </authorList>
    </citation>
    <scope>NUCLEOTIDE SEQUENCE [LARGE SCALE GENOMIC DNA]</scope>
    <source>
        <strain evidence="3 4">ATCC 30220</strain>
    </source>
</reference>
<keyword evidence="1" id="KW-0853">WD repeat</keyword>
<dbReference type="InterPro" id="IPR001680">
    <property type="entry name" value="WD40_rpt"/>
</dbReference>
<evidence type="ECO:0000313" key="3">
    <source>
        <dbReference type="EMBL" id="KPI84344.1"/>
    </source>
</evidence>
<gene>
    <name evidence="3" type="ORF">ABL78_6599</name>
</gene>
<protein>
    <submittedName>
        <fullName evidence="3">Guanine nucleotide-binding protein beta subunit-like protein G-protein (Beta)-like protein</fullName>
    </submittedName>
</protein>
<dbReference type="SUPFAM" id="SSF50978">
    <property type="entry name" value="WD40 repeat-like"/>
    <property type="match status" value="1"/>
</dbReference>
<dbReference type="EMBL" id="LJSK01000267">
    <property type="protein sequence ID" value="KPI84344.1"/>
    <property type="molecule type" value="Genomic_DNA"/>
</dbReference>
<organism evidence="3 4">
    <name type="scientific">Leptomonas seymouri</name>
    <dbReference type="NCBI Taxonomy" id="5684"/>
    <lineage>
        <taxon>Eukaryota</taxon>
        <taxon>Discoba</taxon>
        <taxon>Euglenozoa</taxon>
        <taxon>Kinetoplastea</taxon>
        <taxon>Metakinetoplastina</taxon>
        <taxon>Trypanosomatida</taxon>
        <taxon>Trypanosomatidae</taxon>
        <taxon>Leishmaniinae</taxon>
        <taxon>Leptomonas</taxon>
    </lineage>
</organism>
<dbReference type="Proteomes" id="UP000038009">
    <property type="component" value="Unassembled WGS sequence"/>
</dbReference>
<dbReference type="OMA" id="DSLEVMC"/>
<dbReference type="Gene3D" id="2.130.10.10">
    <property type="entry name" value="YVTN repeat-like/Quinoprotein amine dehydrogenase"/>
    <property type="match status" value="1"/>
</dbReference>
<dbReference type="InterPro" id="IPR051179">
    <property type="entry name" value="WD_repeat_multifunction"/>
</dbReference>
<dbReference type="InterPro" id="IPR036322">
    <property type="entry name" value="WD40_repeat_dom_sf"/>
</dbReference>
<evidence type="ECO:0000256" key="2">
    <source>
        <dbReference type="ARBA" id="ARBA00022737"/>
    </source>
</evidence>
<keyword evidence="4" id="KW-1185">Reference proteome</keyword>
<keyword evidence="2" id="KW-0677">Repeat</keyword>